<organism evidence="2">
    <name type="scientific">Hexamita inflata</name>
    <dbReference type="NCBI Taxonomy" id="28002"/>
    <lineage>
        <taxon>Eukaryota</taxon>
        <taxon>Metamonada</taxon>
        <taxon>Diplomonadida</taxon>
        <taxon>Hexamitidae</taxon>
        <taxon>Hexamitinae</taxon>
        <taxon>Hexamita</taxon>
    </lineage>
</organism>
<reference evidence="2" key="1">
    <citation type="submission" date="2023-06" db="EMBL/GenBank/DDBJ databases">
        <authorList>
            <person name="Kurt Z."/>
        </authorList>
    </citation>
    <scope>NUCLEOTIDE SEQUENCE</scope>
</reference>
<proteinExistence type="predicted"/>
<protein>
    <submittedName>
        <fullName evidence="2">Alpha/beta hydrolase family protein</fullName>
    </submittedName>
    <submittedName>
        <fullName evidence="3">Alpha/beta_hydrolase family protein</fullName>
    </submittedName>
</protein>
<dbReference type="InterPro" id="IPR050266">
    <property type="entry name" value="AB_hydrolase_sf"/>
</dbReference>
<keyword evidence="4" id="KW-1185">Reference proteome</keyword>
<evidence type="ECO:0000313" key="2">
    <source>
        <dbReference type="EMBL" id="CAI9918815.1"/>
    </source>
</evidence>
<dbReference type="Gene3D" id="3.40.50.1820">
    <property type="entry name" value="alpha/beta hydrolase"/>
    <property type="match status" value="1"/>
</dbReference>
<keyword evidence="2" id="KW-0378">Hydrolase</keyword>
<accession>A0AA86NFU2</accession>
<dbReference type="InterPro" id="IPR000073">
    <property type="entry name" value="AB_hydrolase_1"/>
</dbReference>
<gene>
    <name evidence="3" type="ORF">HINF_LOCUS63547</name>
    <name evidence="2" type="ORF">HINF_LOCUS6460</name>
</gene>
<dbReference type="PANTHER" id="PTHR43798">
    <property type="entry name" value="MONOACYLGLYCEROL LIPASE"/>
    <property type="match status" value="1"/>
</dbReference>
<feature type="domain" description="AB hydrolase-1" evidence="1">
    <location>
        <begin position="39"/>
        <end position="182"/>
    </location>
</feature>
<sequence length="288" mass="33357">MDFEQLSTQILDPTTFKQIPFRDSHLNTYLAGPVNGRVIVFVHGFNLSFSLYSAFILRLQEQFRVLCVDLPGHGNSGEQNDYSLEVMVDAVCATVSYYKITSFMLCGHSLGALIAIAAYNQMLQLKLNPLCVLAFSPAGIQLRYSLGMRLLKFSFIQRIIPKYIISKGAQLEFWMRTGRFMPKQLWASIKEDFNLMNALHKQRNEYRMIWMLQNFKWEQKEVFQEFQGRLCKVIWAYKDQYVNEEAGKQFLEGNDVFVQDTVSAIHEIPIACPQLCVQEVVKLMEMNE</sequence>
<name>A0AA86NFU2_9EUKA</name>
<evidence type="ECO:0000259" key="1">
    <source>
        <dbReference type="Pfam" id="PF12697"/>
    </source>
</evidence>
<dbReference type="EMBL" id="CAXDID020000399">
    <property type="protein sequence ID" value="CAL6087231.1"/>
    <property type="molecule type" value="Genomic_DNA"/>
</dbReference>
<evidence type="ECO:0000313" key="4">
    <source>
        <dbReference type="Proteomes" id="UP001642409"/>
    </source>
</evidence>
<reference evidence="3 4" key="2">
    <citation type="submission" date="2024-07" db="EMBL/GenBank/DDBJ databases">
        <authorList>
            <person name="Akdeniz Z."/>
        </authorList>
    </citation>
    <scope>NUCLEOTIDE SEQUENCE [LARGE SCALE GENOMIC DNA]</scope>
</reference>
<dbReference type="InterPro" id="IPR029058">
    <property type="entry name" value="AB_hydrolase_fold"/>
</dbReference>
<dbReference type="AlphaFoldDB" id="A0AA86NFU2"/>
<dbReference type="Proteomes" id="UP001642409">
    <property type="component" value="Unassembled WGS sequence"/>
</dbReference>
<evidence type="ECO:0000313" key="3">
    <source>
        <dbReference type="EMBL" id="CAL6087231.1"/>
    </source>
</evidence>
<dbReference type="EMBL" id="CATOUU010000167">
    <property type="protein sequence ID" value="CAI9918815.1"/>
    <property type="molecule type" value="Genomic_DNA"/>
</dbReference>
<comment type="caution">
    <text evidence="2">The sequence shown here is derived from an EMBL/GenBank/DDBJ whole genome shotgun (WGS) entry which is preliminary data.</text>
</comment>
<dbReference type="SUPFAM" id="SSF53474">
    <property type="entry name" value="alpha/beta-Hydrolases"/>
    <property type="match status" value="1"/>
</dbReference>
<dbReference type="Pfam" id="PF12697">
    <property type="entry name" value="Abhydrolase_6"/>
    <property type="match status" value="1"/>
</dbReference>
<dbReference type="GO" id="GO:0016787">
    <property type="term" value="F:hydrolase activity"/>
    <property type="evidence" value="ECO:0007669"/>
    <property type="project" value="UniProtKB-KW"/>
</dbReference>